<gene>
    <name evidence="5" type="primary">5</name>
    <name evidence="5" type="ORF">SEA_REYJA_5</name>
</gene>
<keyword evidence="1" id="KW-1188">Viral release from host cell</keyword>
<evidence type="ECO:0000256" key="4">
    <source>
        <dbReference type="SAM" id="MobiDB-lite"/>
    </source>
</evidence>
<keyword evidence="3" id="KW-0231">Viral genome packaging</keyword>
<dbReference type="Pfam" id="PF04860">
    <property type="entry name" value="Phage_portal"/>
    <property type="match status" value="1"/>
</dbReference>
<reference evidence="5 6" key="1">
    <citation type="submission" date="2019-04" db="EMBL/GenBank/DDBJ databases">
        <authorList>
            <person name="Pope W.H."/>
            <person name="Garlena R.A."/>
            <person name="Russell D.A."/>
            <person name="Jacobs-Sera D."/>
            <person name="Hatfull G.F."/>
        </authorList>
    </citation>
    <scope>NUCLEOTIDE SEQUENCE [LARGE SCALE GENOMIC DNA]</scope>
</reference>
<keyword evidence="6" id="KW-1185">Reference proteome</keyword>
<organism evidence="5 6">
    <name type="scientific">Gordonia phage Reyja</name>
    <dbReference type="NCBI Taxonomy" id="2571250"/>
    <lineage>
        <taxon>Viruses</taxon>
        <taxon>Duplodnaviria</taxon>
        <taxon>Heunggongvirae</taxon>
        <taxon>Uroviricota</taxon>
        <taxon>Caudoviricetes</taxon>
        <taxon>Santhisvirus</taxon>
        <taxon>Santhisvirus reyja</taxon>
    </lineage>
</organism>
<dbReference type="GeneID" id="80559467"/>
<sequence>MVFVVTEGTLRGLNRPTKPLPPKLSIAAGYTEDYYEIWRKHRAVRTTISFLARNIAQLGIHTFNRGDSEDERQRLRDHPVALLLEQPNAATTPYRLKDSLVHDLGIFDRSFWLKIKAPDRPGGLGLVRIPPMMVTPIGENWVTPDSFEIAGSKGKRTVNADEVVYFRGYNGKPGEDFGTSPIESLRQDLAEDYHASVGREQIWRNGTRMNGYITRPREASKWSDTARQQFAASWQGQYTGVNGAKAGGTPVLEEGMQFVPASMSAKDLQYIETRKLTREEVAAAYHVPPPMVGILDHATFSNIQEQHRMLYQDTLGPWLRMIVEEIELQLVPDVDPTARIYVEFNLREKLTGSFEQRTASIQSAVGGPWMTVNEARALDNRPPIDGGDDLIRPLNVTQNGDQDPIEAEPGDDDTEETAPPTPDDTVDDDEEDA</sequence>
<keyword evidence="1" id="KW-0118">Viral capsid assembly</keyword>
<dbReference type="EMBL" id="MK814759">
    <property type="protein sequence ID" value="QCG77751.1"/>
    <property type="molecule type" value="Genomic_DNA"/>
</dbReference>
<dbReference type="KEGG" id="vg:80559467"/>
<evidence type="ECO:0000256" key="2">
    <source>
        <dbReference type="ARBA" id="ARBA00023009"/>
    </source>
</evidence>
<dbReference type="InterPro" id="IPR006944">
    <property type="entry name" value="Phage/GTA_portal"/>
</dbReference>
<feature type="compositionally biased region" description="Acidic residues" evidence="4">
    <location>
        <begin position="403"/>
        <end position="416"/>
    </location>
</feature>
<accession>A0A4D6T6R5</accession>
<evidence type="ECO:0000313" key="6">
    <source>
        <dbReference type="Proteomes" id="UP000298786"/>
    </source>
</evidence>
<name>A0A4D6T6R5_9CAUD</name>
<keyword evidence="2" id="KW-1171">Viral genome ejection through host cell envelope</keyword>
<feature type="compositionally biased region" description="Acidic residues" evidence="4">
    <location>
        <begin position="424"/>
        <end position="433"/>
    </location>
</feature>
<dbReference type="NCBIfam" id="TIGR01537">
    <property type="entry name" value="portal_HK97"/>
    <property type="match status" value="1"/>
</dbReference>
<dbReference type="RefSeq" id="YP_010842667.1">
    <property type="nucleotide sequence ID" value="NC_079144.1"/>
</dbReference>
<keyword evidence="2" id="KW-1162">Viral penetration into host cytoplasm</keyword>
<feature type="region of interest" description="Disordered" evidence="4">
    <location>
        <begin position="378"/>
        <end position="433"/>
    </location>
</feature>
<keyword evidence="2" id="KW-1160">Virus entry into host cell</keyword>
<dbReference type="Proteomes" id="UP000298786">
    <property type="component" value="Segment"/>
</dbReference>
<evidence type="ECO:0000256" key="3">
    <source>
        <dbReference type="ARBA" id="ARBA00023219"/>
    </source>
</evidence>
<evidence type="ECO:0000313" key="5">
    <source>
        <dbReference type="EMBL" id="QCG77751.1"/>
    </source>
</evidence>
<protein>
    <submittedName>
        <fullName evidence="5">Portal protein</fullName>
    </submittedName>
</protein>
<proteinExistence type="predicted"/>
<evidence type="ECO:0000256" key="1">
    <source>
        <dbReference type="ARBA" id="ARBA00022950"/>
    </source>
</evidence>
<dbReference type="InterPro" id="IPR006427">
    <property type="entry name" value="Portal_HK97"/>
</dbReference>